<evidence type="ECO:0000256" key="1">
    <source>
        <dbReference type="SAM" id="MobiDB-lite"/>
    </source>
</evidence>
<accession>A0A7S1YVX3</accession>
<gene>
    <name evidence="2" type="ORF">DBRI1063_LOCUS6106</name>
</gene>
<evidence type="ECO:0000313" key="2">
    <source>
        <dbReference type="EMBL" id="CAD9320717.1"/>
    </source>
</evidence>
<dbReference type="EMBL" id="HBGN01009529">
    <property type="protein sequence ID" value="CAD9320717.1"/>
    <property type="molecule type" value="Transcribed_RNA"/>
</dbReference>
<reference evidence="2" key="1">
    <citation type="submission" date="2021-01" db="EMBL/GenBank/DDBJ databases">
        <authorList>
            <person name="Corre E."/>
            <person name="Pelletier E."/>
            <person name="Niang G."/>
            <person name="Scheremetjew M."/>
            <person name="Finn R."/>
            <person name="Kale V."/>
            <person name="Holt S."/>
            <person name="Cochrane G."/>
            <person name="Meng A."/>
            <person name="Brown T."/>
            <person name="Cohen L."/>
        </authorList>
    </citation>
    <scope>NUCLEOTIDE SEQUENCE</scope>
    <source>
        <strain evidence="2">Pop2</strain>
    </source>
</reference>
<feature type="region of interest" description="Disordered" evidence="1">
    <location>
        <begin position="177"/>
        <end position="199"/>
    </location>
</feature>
<proteinExistence type="predicted"/>
<feature type="compositionally biased region" description="Low complexity" evidence="1">
    <location>
        <begin position="788"/>
        <end position="802"/>
    </location>
</feature>
<feature type="compositionally biased region" description="Polar residues" evidence="1">
    <location>
        <begin position="313"/>
        <end position="330"/>
    </location>
</feature>
<feature type="region of interest" description="Disordered" evidence="1">
    <location>
        <begin position="838"/>
        <end position="862"/>
    </location>
</feature>
<sequence length="2619" mass="286774">MTPTILTEILNLADELYLTEVEAIALYAGASDDDTRAWLEEKLNHVGGFVERATLVEEEAPKPLELGNDVPKAARELYFYERSSLLSALLTLIQHRLQASQTVEDSSNTKSAMVVGTDALLQSNVISNLIKCVKELTLQNEEISDRMAKIRNQEKQQHQHSTTCGFPAPPTTTSAFGTTSATSAFGTSANPTTTTTPATSSNKITNIDYALHAFTFTERQFASECLFYLSYSTQCTMQETVDCIDLIRDLTNGKIPSDGTTVGIGCGLPLLYPWKDTPAFYELQQQHSNNTGTNNMMQGNWMSGFGQSPPPHISQSQGQYPYNPHQPQQDANSMQWKTKDAKEWEKELICSLWTDSSSSDNVDSNAAPEGSISIISGRPQLLQTVSTLIMTVICMLDNSHELLDREAHGLNSFGRGNALLPPNNVSLSSPDILQPIHNRLDPNQEPNKTWKRQDIWGLLSASYALLLHSSVSTSMASSPKAGSSSSSTPPLFSQQQTPTTFGRGSSFDVKSSFRLSLEVAATMKSLTFARLSLLPSFGTSSMNSFRGNSNSSGSKAEDGVSSSNFAFYMSVLSEFTSHYLEALCASGELPISREQWLSDEEKELQLRHVQEQQRLQFGEMYGQTMQPDTTIPTEVDVTKRPDCIDDVIALVVAVCAACPDCARQFWSTVEEEVLKDETPTSDAEEEGGIFTTHLRLAPNRTLKKIERLRENDSSLLPAYVNLLSALALADAPDDTSLSHDGAFLVHNLLSDSSPDTMSQSSSSTDRGNKLTWVYILNAIRWYVDALSPPSADTSVSSSRTAAQNLRRSSSHDATDAAASTAYYYGSEGNGSDGAYHQLQQQKQAGAASSSSSSTSSMGMSQRKELGENNAIQLLSLLGLISNVALKSPQGREDILSIRLPQAASDIKGTTNDDDALVILFSLLTVHVSPEIKGMTLVTLANLIRCDYKKPMSQQEKERCIGVGRKGWELLDTCQLLPISMLDQYAPFTNNMHSNNSSNQQFKANVTGHGQRSPDCWLPQSEKYGILYEMEYIESQTGIYPATEGLLYLISALITTCGCPPDLRSCWRPRPGCSPYIEYAVDFVLPRAMGTKGGGKGLYFASQADKSRLVCRGLEVVEAVIVRYIVPISLQTKPSEHISNKDFRIGSSWKGDVSIVDETIASYESTAKSSAIACGLGPIVSKIFYPLDTSDAASVDESIRDFCEEVHTSSYSSDRAQHQETNIVQHANNSSTLSQNLNNQLPRAKSPGFSVTTNILSSTGGSLFHILAKILLENDDAKGIEYMYGQAVHSKMLAIALFNDLPPEYSGAKRGRDYLLQVQQQQHSSKLDSIEILPSLHKSMIQPLFPPSLHTVFDKNDTTRTLSGDAILWRERSVLVSLRILCAAAGREETLGRAVKSSPISLNIVPVIRFKAPVRGSLFHRGLEVQSVQISRLSQLLIAASGASAFREYRTEIIPVIAQYIAYNGTSLHDSQEIAKAAMSLILYLSQTVPHRDCLPALCGHRSNGSRYLADAISKRMCFTSSSPSITTERDVRDVILDLLLSNVGSADDQNLSHALLGLSGSDGATRSKNCLDAVLDLLSNTDFVLNPQTSSYAAKCYELIYRVCSIANSVNQSSSRVWSAKLDFMSKLRNSDFWRKHLLRFFAPSQLSSVSLFHGIVSTANLYDQHQGNQISPLLSRNIDVLHSIAWLLRGIAVELHSLMGLSASHSPCYVRTNIQPTTVAPQPRQCQKILHILFSNPHEVMLNALIDLPLHQSDTITQFLDVTAPARELVQESCATLTGAREVAKGYEVVDVDKLLSNVRNASGDEKVALQWASAWNAYVTYSCASSHLSTAWSMVLGTALVVCRPLLFGDEHILDSSTTLSESRILYKDDLIAFLCEVLSRMGSSDYHSRRTSLSFSETIHSNDDGEIEAGSALQLSISALRLVELITEPLVSESPNVDADASLSIGGEDTMKICTYIIGAISSCSGRDGKKGRFRSDDRAAVLSCALTAILSYRSSRSQTDRSKAVHDSSFQRFVLNESDLYLSAASYLAELTAMNSASSNSEVTPTKNQAACAEKINTVALAARSALSSLLALFDSYEKEYTEPPHNLGDSFVAQVFGNDHGKIPLKTSCLPRLVRLITSFDTDIAYLLQQIACCRHGTELLLNAGVLAALNTAANKYLKEEMQLTVTDLEPRFDAVGRETYGAVQIEPPAFLIGHLSLLNVMLATSCPPLPLPKRQSMALDAAKFLQSHANTVERLLKSYPRNGDLTAKFVTCLHLTSSALGRLENCNADGIFVGFTSEIATRNMDLSSALGGKVLARLEHRVLDLACHLSEYPFPSQLVPPFPTRLRDVERSRMAKMRHLSVNTSEGRCWWDLIPCDEGPSNSAQNGVIAFSTREQFSLPDPPTGSADAGRWRRKNTGRGDYRSGWSEEKYALAISSAEVNESCLAFLKSRAMVALSNSAPLDFYLNGVAIAKGLCRCSDAARAIQDRINFMYGTTGEREMNMMMDDNAVMDTGNQNTPSTFQVNRIERASLKSLGVLLGRCAESLLILASLQLRLFVRGFVSSEKRVVGDTAKERIDEFALALLPALEHTEIETMGVGCKAMATGDNEKADLSKNIAQNLREELERLCQPIH</sequence>
<protein>
    <submittedName>
        <fullName evidence="2">Uncharacterized protein</fullName>
    </submittedName>
</protein>
<feature type="compositionally biased region" description="Low complexity" evidence="1">
    <location>
        <begin position="477"/>
        <end position="500"/>
    </location>
</feature>
<name>A0A7S1YVX3_9STRA</name>
<dbReference type="Pfam" id="PF11894">
    <property type="entry name" value="Nup192"/>
    <property type="match status" value="1"/>
</dbReference>
<feature type="region of interest" description="Disordered" evidence="1">
    <location>
        <begin position="788"/>
        <end position="813"/>
    </location>
</feature>
<feature type="compositionally biased region" description="Low complexity" evidence="1">
    <location>
        <begin position="839"/>
        <end position="860"/>
    </location>
</feature>
<dbReference type="InterPro" id="IPR021827">
    <property type="entry name" value="Nup186/Nup192/Nup205"/>
</dbReference>
<organism evidence="2">
    <name type="scientific">Ditylum brightwellii</name>
    <dbReference type="NCBI Taxonomy" id="49249"/>
    <lineage>
        <taxon>Eukaryota</taxon>
        <taxon>Sar</taxon>
        <taxon>Stramenopiles</taxon>
        <taxon>Ochrophyta</taxon>
        <taxon>Bacillariophyta</taxon>
        <taxon>Mediophyceae</taxon>
        <taxon>Lithodesmiophycidae</taxon>
        <taxon>Lithodesmiales</taxon>
        <taxon>Lithodesmiaceae</taxon>
        <taxon>Ditylum</taxon>
    </lineage>
</organism>
<feature type="region of interest" description="Disordered" evidence="1">
    <location>
        <begin position="477"/>
        <end position="503"/>
    </location>
</feature>
<feature type="region of interest" description="Disordered" evidence="1">
    <location>
        <begin position="307"/>
        <end position="330"/>
    </location>
</feature>
<dbReference type="GO" id="GO:0005643">
    <property type="term" value="C:nuclear pore"/>
    <property type="evidence" value="ECO:0007669"/>
    <property type="project" value="InterPro"/>
</dbReference>